<reference evidence="9" key="1">
    <citation type="submission" date="2016-10" db="EMBL/GenBank/DDBJ databases">
        <authorList>
            <person name="Varghese N."/>
            <person name="Submissions S."/>
        </authorList>
    </citation>
    <scope>NUCLEOTIDE SEQUENCE [LARGE SCALE GENOMIC DNA]</scope>
    <source>
        <strain evidence="9">DSM 25751</strain>
    </source>
</reference>
<name>A0A1H6RSG4_9LACT</name>
<feature type="transmembrane region" description="Helical" evidence="7">
    <location>
        <begin position="326"/>
        <end position="345"/>
    </location>
</feature>
<feature type="transmembrane region" description="Helical" evidence="7">
    <location>
        <begin position="379"/>
        <end position="399"/>
    </location>
</feature>
<feature type="transmembrane region" description="Helical" evidence="7">
    <location>
        <begin position="42"/>
        <end position="66"/>
    </location>
</feature>
<dbReference type="Proteomes" id="UP000198564">
    <property type="component" value="Unassembled WGS sequence"/>
</dbReference>
<dbReference type="OrthoDB" id="9770347at2"/>
<dbReference type="GO" id="GO:0005886">
    <property type="term" value="C:plasma membrane"/>
    <property type="evidence" value="ECO:0007669"/>
    <property type="project" value="UniProtKB-SubCell"/>
</dbReference>
<keyword evidence="5 7" id="KW-1133">Transmembrane helix</keyword>
<comment type="similarity">
    <text evidence="2">Belongs to the polysaccharide synthase family.</text>
</comment>
<evidence type="ECO:0000256" key="1">
    <source>
        <dbReference type="ARBA" id="ARBA00004651"/>
    </source>
</evidence>
<dbReference type="PANTHER" id="PTHR30250">
    <property type="entry name" value="PST FAMILY PREDICTED COLANIC ACID TRANSPORTER"/>
    <property type="match status" value="1"/>
</dbReference>
<evidence type="ECO:0000256" key="6">
    <source>
        <dbReference type="ARBA" id="ARBA00023136"/>
    </source>
</evidence>
<keyword evidence="6 7" id="KW-0472">Membrane</keyword>
<keyword evidence="3" id="KW-1003">Cell membrane</keyword>
<dbReference type="Pfam" id="PF13440">
    <property type="entry name" value="Polysacc_synt_3"/>
    <property type="match status" value="1"/>
</dbReference>
<comment type="subcellular location">
    <subcellularLocation>
        <location evidence="1">Cell membrane</location>
        <topology evidence="1">Multi-pass membrane protein</topology>
    </subcellularLocation>
</comment>
<organism evidence="8 9">
    <name type="scientific">Alkalibacterium gilvum</name>
    <dbReference type="NCBI Taxonomy" id="1130080"/>
    <lineage>
        <taxon>Bacteria</taxon>
        <taxon>Bacillati</taxon>
        <taxon>Bacillota</taxon>
        <taxon>Bacilli</taxon>
        <taxon>Lactobacillales</taxon>
        <taxon>Carnobacteriaceae</taxon>
        <taxon>Alkalibacterium</taxon>
    </lineage>
</organism>
<evidence type="ECO:0000256" key="5">
    <source>
        <dbReference type="ARBA" id="ARBA00022989"/>
    </source>
</evidence>
<sequence length="472" mass="53415">MSRSEFKTGIMFSAMGRYGKLVVRTGVNAVLARLLTPTDYGVVAIVNIFLVFFDMLADMGFGPAVIQNKTLDKKDISVIFRFSLYVAVALGLLFSVMGQPVNIFYGADVYVPIFMVLGINVFFYGLMVVPRALLLKQKDFKRVNVVEIIASVINGVVAIILALLGFSYYSIIIGQIVQIVITFIMYYSYTKISLDQKVRKEPITKIWNFARNQFVFNFINYFSRNLDNILIGRYMNGAQLGFYNKSYQISLYPNQLLTGIITPVVQPIMSQYQNNLTVIKDTYLRMVRLLANLGIPLSVFCFFAADNIIFFLFGDQWGQSIPVFRILALSIWQQMIASSTGAFYQSSNRTDLLLLSGIQSMTFNVIGIIYGVYLGSIESVATLVVITFIINFIFNNYLLMYKIFDSNFAELVKTFIKPIILGILQLSVFYFMPDLPFNVFINLVIEGSTFIIVLIVGLLVTGQFKEIKQLIL</sequence>
<evidence type="ECO:0000313" key="8">
    <source>
        <dbReference type="EMBL" id="SEI54112.1"/>
    </source>
</evidence>
<dbReference type="PANTHER" id="PTHR30250:SF10">
    <property type="entry name" value="LIPOPOLYSACCHARIDE BIOSYNTHESIS PROTEIN WZXC"/>
    <property type="match status" value="1"/>
</dbReference>
<dbReference type="InterPro" id="IPR050833">
    <property type="entry name" value="Poly_Biosynth_Transport"/>
</dbReference>
<dbReference type="RefSeq" id="WP_091632504.1">
    <property type="nucleotide sequence ID" value="NZ_FNYW01000002.1"/>
</dbReference>
<dbReference type="EMBL" id="FNYW01000002">
    <property type="protein sequence ID" value="SEI54112.1"/>
    <property type="molecule type" value="Genomic_DNA"/>
</dbReference>
<feature type="transmembrane region" description="Helical" evidence="7">
    <location>
        <begin position="109"/>
        <end position="133"/>
    </location>
</feature>
<evidence type="ECO:0000256" key="4">
    <source>
        <dbReference type="ARBA" id="ARBA00022692"/>
    </source>
</evidence>
<gene>
    <name evidence="8" type="ORF">SAMN04488113_102173</name>
</gene>
<dbReference type="AlphaFoldDB" id="A0A1H6RSG4"/>
<proteinExistence type="inferred from homology"/>
<feature type="transmembrane region" description="Helical" evidence="7">
    <location>
        <begin position="439"/>
        <end position="460"/>
    </location>
</feature>
<evidence type="ECO:0000256" key="2">
    <source>
        <dbReference type="ARBA" id="ARBA00007430"/>
    </source>
</evidence>
<accession>A0A1H6RSG4</accession>
<feature type="transmembrane region" description="Helical" evidence="7">
    <location>
        <begin position="289"/>
        <end position="314"/>
    </location>
</feature>
<feature type="transmembrane region" description="Helical" evidence="7">
    <location>
        <begin position="78"/>
        <end position="97"/>
    </location>
</feature>
<keyword evidence="9" id="KW-1185">Reference proteome</keyword>
<protein>
    <submittedName>
        <fullName evidence="8">Polysaccharide transporter, PST family</fullName>
    </submittedName>
</protein>
<feature type="transmembrane region" description="Helical" evidence="7">
    <location>
        <begin position="411"/>
        <end position="433"/>
    </location>
</feature>
<evidence type="ECO:0000256" key="7">
    <source>
        <dbReference type="SAM" id="Phobius"/>
    </source>
</evidence>
<dbReference type="CDD" id="cd13127">
    <property type="entry name" value="MATE_tuaB_like"/>
    <property type="match status" value="1"/>
</dbReference>
<keyword evidence="4 7" id="KW-0812">Transmembrane</keyword>
<evidence type="ECO:0000256" key="3">
    <source>
        <dbReference type="ARBA" id="ARBA00022475"/>
    </source>
</evidence>
<evidence type="ECO:0000313" key="9">
    <source>
        <dbReference type="Proteomes" id="UP000198564"/>
    </source>
</evidence>
<feature type="transmembrane region" description="Helical" evidence="7">
    <location>
        <begin position="145"/>
        <end position="166"/>
    </location>
</feature>
<feature type="transmembrane region" description="Helical" evidence="7">
    <location>
        <begin position="172"/>
        <end position="189"/>
    </location>
</feature>
<feature type="transmembrane region" description="Helical" evidence="7">
    <location>
        <begin position="352"/>
        <end position="373"/>
    </location>
</feature>
<dbReference type="STRING" id="1130080.SAMN04488113_102173"/>